<feature type="domain" description="HTH luxR-type" evidence="1">
    <location>
        <begin position="1"/>
        <end position="48"/>
    </location>
</feature>
<dbReference type="Proteomes" id="UP001500282">
    <property type="component" value="Unassembled WGS sequence"/>
</dbReference>
<dbReference type="SMART" id="SM00421">
    <property type="entry name" value="HTH_LUXR"/>
    <property type="match status" value="1"/>
</dbReference>
<protein>
    <recommendedName>
        <fullName evidence="1">HTH luxR-type domain-containing protein</fullName>
    </recommendedName>
</protein>
<accession>A0ABN1X819</accession>
<sequence>MQCPAVTIQIADDLSVSQSTVKVHLSRIMTKLDAANRTQVALITHDAGLT</sequence>
<dbReference type="SUPFAM" id="SSF46894">
    <property type="entry name" value="C-terminal effector domain of the bipartite response regulators"/>
    <property type="match status" value="1"/>
</dbReference>
<organism evidence="2 3">
    <name type="scientific">Streptomyces javensis</name>
    <dbReference type="NCBI Taxonomy" id="114698"/>
    <lineage>
        <taxon>Bacteria</taxon>
        <taxon>Bacillati</taxon>
        <taxon>Actinomycetota</taxon>
        <taxon>Actinomycetes</taxon>
        <taxon>Kitasatosporales</taxon>
        <taxon>Streptomycetaceae</taxon>
        <taxon>Streptomyces</taxon>
        <taxon>Streptomyces violaceusniger group</taxon>
    </lineage>
</organism>
<dbReference type="InterPro" id="IPR016032">
    <property type="entry name" value="Sig_transdc_resp-reg_C-effctor"/>
</dbReference>
<proteinExistence type="predicted"/>
<dbReference type="PROSITE" id="PS50043">
    <property type="entry name" value="HTH_LUXR_2"/>
    <property type="match status" value="1"/>
</dbReference>
<dbReference type="InterPro" id="IPR036388">
    <property type="entry name" value="WH-like_DNA-bd_sf"/>
</dbReference>
<dbReference type="Gene3D" id="1.10.10.10">
    <property type="entry name" value="Winged helix-like DNA-binding domain superfamily/Winged helix DNA-binding domain"/>
    <property type="match status" value="1"/>
</dbReference>
<name>A0ABN1X819_9ACTN</name>
<evidence type="ECO:0000313" key="3">
    <source>
        <dbReference type="Proteomes" id="UP001500282"/>
    </source>
</evidence>
<dbReference type="EMBL" id="BAAAIH010000037">
    <property type="protein sequence ID" value="GAA1286779.1"/>
    <property type="molecule type" value="Genomic_DNA"/>
</dbReference>
<gene>
    <name evidence="2" type="ORF">GCM10009579_56950</name>
</gene>
<keyword evidence="3" id="KW-1185">Reference proteome</keyword>
<comment type="caution">
    <text evidence="2">The sequence shown here is derived from an EMBL/GenBank/DDBJ whole genome shotgun (WGS) entry which is preliminary data.</text>
</comment>
<dbReference type="Pfam" id="PF00196">
    <property type="entry name" value="GerE"/>
    <property type="match status" value="1"/>
</dbReference>
<evidence type="ECO:0000313" key="2">
    <source>
        <dbReference type="EMBL" id="GAA1286779.1"/>
    </source>
</evidence>
<evidence type="ECO:0000259" key="1">
    <source>
        <dbReference type="PROSITE" id="PS50043"/>
    </source>
</evidence>
<dbReference type="InterPro" id="IPR000792">
    <property type="entry name" value="Tscrpt_reg_LuxR_C"/>
</dbReference>
<reference evidence="2 3" key="1">
    <citation type="journal article" date="2019" name="Int. J. Syst. Evol. Microbiol.">
        <title>The Global Catalogue of Microorganisms (GCM) 10K type strain sequencing project: providing services to taxonomists for standard genome sequencing and annotation.</title>
        <authorList>
            <consortium name="The Broad Institute Genomics Platform"/>
            <consortium name="The Broad Institute Genome Sequencing Center for Infectious Disease"/>
            <person name="Wu L."/>
            <person name="Ma J."/>
        </authorList>
    </citation>
    <scope>NUCLEOTIDE SEQUENCE [LARGE SCALE GENOMIC DNA]</scope>
    <source>
        <strain evidence="2 3">JCM 11448</strain>
    </source>
</reference>